<dbReference type="Proteomes" id="UP000029577">
    <property type="component" value="Unassembled WGS sequence"/>
</dbReference>
<dbReference type="NCBIfam" id="TIGR03243">
    <property type="entry name" value="arg_catab_AOST"/>
    <property type="match status" value="1"/>
</dbReference>
<dbReference type="GO" id="GO:0006527">
    <property type="term" value="P:L-arginine catabolic process"/>
    <property type="evidence" value="ECO:0007669"/>
    <property type="project" value="UniProtKB-UniRule"/>
</dbReference>
<gene>
    <name evidence="5" type="ORF">HA49_11410</name>
</gene>
<evidence type="ECO:0000256" key="4">
    <source>
        <dbReference type="NCBIfam" id="TIGR03244"/>
    </source>
</evidence>
<name>A0A095UEF7_9GAMM</name>
<keyword evidence="3" id="KW-0012">Acyltransferase</keyword>
<sequence>MSVIRPVNHDDLSGLMALAGKTGGGLTSLPQDERTLSERIERSLKTWGGECPPAHQGYVFVLEQPESREIAGICAIEVAVGLEEPWYNYRVGSQVHASRQLEVYNHLATLSLSNDHTGASELCTLFLDPAHRENKNGQLLSKSRLLFMANFPHCFSPRVVAEMRGVSDEQERSPFWDSVGRHFFSMEFSRADFLSGTGHKAFIAELMPKHPLYVHYLTPEAREVIGQVHPHTAPARSMLEAEGFRYRNYVDIFDGGPTLECDLNEIRSIRESRLTAVTLEKSNADGPLCLVANQDYHNFRAMLIPADPRAESVSLTAAQAEYLKTDAGETLRIVSLSAKENSNDSND</sequence>
<dbReference type="InterPro" id="IPR007041">
    <property type="entry name" value="Arg_succinylTrfase_AstA/AruG"/>
</dbReference>
<keyword evidence="6" id="KW-1185">Reference proteome</keyword>
<dbReference type="InterPro" id="IPR017650">
    <property type="entry name" value="Arginine_N-succinylTrfase"/>
</dbReference>
<dbReference type="Gene3D" id="2.40.40.20">
    <property type="match status" value="1"/>
</dbReference>
<dbReference type="EMBL" id="JPKR02000003">
    <property type="protein sequence ID" value="KGD72828.1"/>
    <property type="molecule type" value="Genomic_DNA"/>
</dbReference>
<dbReference type="GO" id="GO:0008791">
    <property type="term" value="F:arginine N-succinyltransferase activity"/>
    <property type="evidence" value="ECO:0007669"/>
    <property type="project" value="UniProtKB-UniRule"/>
</dbReference>
<evidence type="ECO:0000256" key="3">
    <source>
        <dbReference type="ARBA" id="ARBA00023315"/>
    </source>
</evidence>
<dbReference type="STRING" id="642227.HA49_11410"/>
<evidence type="ECO:0000256" key="2">
    <source>
        <dbReference type="ARBA" id="ARBA00022679"/>
    </source>
</evidence>
<proteinExistence type="predicted"/>
<dbReference type="Pfam" id="PF04958">
    <property type="entry name" value="AstA"/>
    <property type="match status" value="1"/>
</dbReference>
<dbReference type="RefSeq" id="WP_038020869.1">
    <property type="nucleotide sequence ID" value="NZ_JPKR02000003.1"/>
</dbReference>
<reference evidence="5" key="1">
    <citation type="submission" date="2014-12" db="EMBL/GenBank/DDBJ databases">
        <title>The draft genome of the Tatumella morbirosei type strain, LMG23360T isolated from pineapple rot.</title>
        <authorList>
            <person name="Smits T.H."/>
            <person name="Palmer M."/>
            <person name="Venter S.N."/>
            <person name="Duffy B."/>
            <person name="Steenkamp E.T."/>
            <person name="Chan W.Y."/>
            <person name="Coutinho T.A."/>
            <person name="Coetzee M.P."/>
            <person name="De Maayer P."/>
        </authorList>
    </citation>
    <scope>NUCLEOTIDE SEQUENCE [LARGE SCALE GENOMIC DNA]</scope>
    <source>
        <strain evidence="5">LMG 23360</strain>
    </source>
</reference>
<dbReference type="eggNOG" id="COG3138">
    <property type="taxonomic scope" value="Bacteria"/>
</dbReference>
<evidence type="ECO:0000313" key="5">
    <source>
        <dbReference type="EMBL" id="KGD72828.1"/>
    </source>
</evidence>
<evidence type="ECO:0000313" key="6">
    <source>
        <dbReference type="Proteomes" id="UP000029577"/>
    </source>
</evidence>
<dbReference type="NCBIfam" id="NF007770">
    <property type="entry name" value="PRK10456.1"/>
    <property type="match status" value="1"/>
</dbReference>
<dbReference type="InterPro" id="IPR016181">
    <property type="entry name" value="Acyl_CoA_acyltransferase"/>
</dbReference>
<dbReference type="NCBIfam" id="TIGR03244">
    <property type="entry name" value="arg_catab_AstA"/>
    <property type="match status" value="1"/>
</dbReference>
<dbReference type="PANTHER" id="PTHR30420">
    <property type="entry name" value="N-SUCCINYLARGININE DIHYDROLASE"/>
    <property type="match status" value="1"/>
</dbReference>
<dbReference type="EC" id="2.3.1.109" evidence="4"/>
<dbReference type="AlphaFoldDB" id="A0A095UEF7"/>
<dbReference type="SUPFAM" id="SSF55729">
    <property type="entry name" value="Acyl-CoA N-acyltransferases (Nat)"/>
    <property type="match status" value="1"/>
</dbReference>
<dbReference type="PANTHER" id="PTHR30420:SF1">
    <property type="entry name" value="ARGININE N-SUCCINYLTRANSFERASE"/>
    <property type="match status" value="1"/>
</dbReference>
<protein>
    <recommendedName>
        <fullName evidence="4">Arginine N-succinyltransferase</fullName>
        <ecNumber evidence="4">2.3.1.109</ecNumber>
    </recommendedName>
</protein>
<accession>A0A095UEF7</accession>
<comment type="caution">
    <text evidence="5">The sequence shown here is derived from an EMBL/GenBank/DDBJ whole genome shotgun (WGS) entry which is preliminary data.</text>
</comment>
<evidence type="ECO:0000256" key="1">
    <source>
        <dbReference type="ARBA" id="ARBA00022503"/>
    </source>
</evidence>
<dbReference type="OrthoDB" id="21121at2"/>
<keyword evidence="1" id="KW-0056">Arginine metabolism</keyword>
<organism evidence="5 6">
    <name type="scientific">Tatumella morbirosei</name>
    <dbReference type="NCBI Taxonomy" id="642227"/>
    <lineage>
        <taxon>Bacteria</taxon>
        <taxon>Pseudomonadati</taxon>
        <taxon>Pseudomonadota</taxon>
        <taxon>Gammaproteobacteria</taxon>
        <taxon>Enterobacterales</taxon>
        <taxon>Erwiniaceae</taxon>
        <taxon>Tatumella</taxon>
    </lineage>
</organism>
<keyword evidence="2" id="KW-0808">Transferase</keyword>